<keyword evidence="13" id="KW-1185">Reference proteome</keyword>
<evidence type="ECO:0000313" key="12">
    <source>
        <dbReference type="EMBL" id="MBM7555246.1"/>
    </source>
</evidence>
<dbReference type="GO" id="GO:0005524">
    <property type="term" value="F:ATP binding"/>
    <property type="evidence" value="ECO:0007669"/>
    <property type="project" value="UniProtKB-KW"/>
</dbReference>
<dbReference type="NCBIfam" id="NF008121">
    <property type="entry name" value="PRK10869.1"/>
    <property type="match status" value="1"/>
</dbReference>
<evidence type="ECO:0000256" key="2">
    <source>
        <dbReference type="ARBA" id="ARBA00009441"/>
    </source>
</evidence>
<dbReference type="GO" id="GO:0006281">
    <property type="term" value="P:DNA repair"/>
    <property type="evidence" value="ECO:0007669"/>
    <property type="project" value="UniProtKB-KW"/>
</dbReference>
<protein>
    <recommendedName>
        <fullName evidence="3 9">DNA repair protein RecN</fullName>
    </recommendedName>
    <alternativeName>
        <fullName evidence="8 9">Recombination protein N</fullName>
    </alternativeName>
</protein>
<dbReference type="AlphaFoldDB" id="A0A939BQT5"/>
<comment type="function">
    <text evidence="1 9">May be involved in recombinational repair of damaged DNA.</text>
</comment>
<dbReference type="PANTHER" id="PTHR11059">
    <property type="entry name" value="DNA REPAIR PROTEIN RECN"/>
    <property type="match status" value="1"/>
</dbReference>
<organism evidence="12 13">
    <name type="scientific">Halanaerobacter jeridensis</name>
    <dbReference type="NCBI Taxonomy" id="706427"/>
    <lineage>
        <taxon>Bacteria</taxon>
        <taxon>Bacillati</taxon>
        <taxon>Bacillota</taxon>
        <taxon>Clostridia</taxon>
        <taxon>Halanaerobiales</taxon>
        <taxon>Halobacteroidaceae</taxon>
        <taxon>Halanaerobacter</taxon>
    </lineage>
</organism>
<dbReference type="RefSeq" id="WP_204699973.1">
    <property type="nucleotide sequence ID" value="NZ_JAFBDQ010000001.1"/>
</dbReference>
<evidence type="ECO:0000256" key="9">
    <source>
        <dbReference type="PIRNR" id="PIRNR003128"/>
    </source>
</evidence>
<keyword evidence="10" id="KW-0175">Coiled coil</keyword>
<dbReference type="FunFam" id="3.40.50.300:FF:000356">
    <property type="entry name" value="DNA repair protein RecN"/>
    <property type="match status" value="1"/>
</dbReference>
<evidence type="ECO:0000256" key="6">
    <source>
        <dbReference type="ARBA" id="ARBA00022840"/>
    </source>
</evidence>
<dbReference type="GO" id="GO:0043590">
    <property type="term" value="C:bacterial nucleoid"/>
    <property type="evidence" value="ECO:0007669"/>
    <property type="project" value="TreeGrafter"/>
</dbReference>
<dbReference type="Gene3D" id="3.40.50.300">
    <property type="entry name" value="P-loop containing nucleotide triphosphate hydrolases"/>
    <property type="match status" value="2"/>
</dbReference>
<feature type="coiled-coil region" evidence="10">
    <location>
        <begin position="156"/>
        <end position="221"/>
    </location>
</feature>
<keyword evidence="5 9" id="KW-0227">DNA damage</keyword>
<feature type="coiled-coil region" evidence="10">
    <location>
        <begin position="283"/>
        <end position="376"/>
    </location>
</feature>
<name>A0A939BQT5_9FIRM</name>
<evidence type="ECO:0000256" key="1">
    <source>
        <dbReference type="ARBA" id="ARBA00003618"/>
    </source>
</evidence>
<sequence>MLTDLVIENFALIKEMNLNFREGLNIFTGETGSGKSTVIKALDMLLGARASTDFIRHGEEKAIIGACFDIKDNQEVKDKADELGISLSEDDNLILRREINKSGNNKSRVNGQVVTLELTRKLSRSLIDIQGQHEYQSLLSSQEQLELLDEFKGAEINDLKEDLAVIAKELKAKQKKLDDLNQDQKERERRIDLLKFQLNEIEEAELEVGEYEELMSEKKRLDNAEEISKTVSEAYQRIYESDMHQSGILDDLNQLLKELRNLPVMDEQLKETLDLLEQVSYDLEEVSFQLNDYQNDIEFNEQRLAVIIERLDLINNLKRKYGDTIEEILEYHQDIKLELDELKNSKERKSQIKSEIADLKEEYFKLAEQLTKIRKNVAANIEEKVLKQLDDLSMPEVKFKIKFTETDNFSANGKDKVDFLIATNPGAELKKLAKIASGGELSRVMLALKSITADLGQLSTLVFDEIDAGIGGRVAKLVAEKLVFLTKSHQVLCITHLPQIACMADQHYLIKKEVNDNSAQTTAEALTTDKQTKELARMLAGNINTTTLGHATELIHKAAEKKDAI</sequence>
<evidence type="ECO:0000259" key="11">
    <source>
        <dbReference type="Pfam" id="PF02463"/>
    </source>
</evidence>
<evidence type="ECO:0000256" key="7">
    <source>
        <dbReference type="ARBA" id="ARBA00023204"/>
    </source>
</evidence>
<gene>
    <name evidence="12" type="ORF">JOC47_000070</name>
</gene>
<dbReference type="PIRSF" id="PIRSF003128">
    <property type="entry name" value="RecN"/>
    <property type="match status" value="1"/>
</dbReference>
<reference evidence="12" key="1">
    <citation type="submission" date="2021-01" db="EMBL/GenBank/DDBJ databases">
        <title>Genomic Encyclopedia of Type Strains, Phase IV (KMG-IV): sequencing the most valuable type-strain genomes for metagenomic binning, comparative biology and taxonomic classification.</title>
        <authorList>
            <person name="Goeker M."/>
        </authorList>
    </citation>
    <scope>NUCLEOTIDE SEQUENCE</scope>
    <source>
        <strain evidence="12">DSM 23230</strain>
    </source>
</reference>
<evidence type="ECO:0000256" key="3">
    <source>
        <dbReference type="ARBA" id="ARBA00021315"/>
    </source>
</evidence>
<evidence type="ECO:0000256" key="10">
    <source>
        <dbReference type="SAM" id="Coils"/>
    </source>
</evidence>
<comment type="caution">
    <text evidence="12">The sequence shown here is derived from an EMBL/GenBank/DDBJ whole genome shotgun (WGS) entry which is preliminary data.</text>
</comment>
<evidence type="ECO:0000256" key="4">
    <source>
        <dbReference type="ARBA" id="ARBA00022741"/>
    </source>
</evidence>
<dbReference type="PANTHER" id="PTHR11059:SF0">
    <property type="entry name" value="DNA REPAIR PROTEIN RECN"/>
    <property type="match status" value="1"/>
</dbReference>
<dbReference type="NCBIfam" id="TIGR00634">
    <property type="entry name" value="recN"/>
    <property type="match status" value="1"/>
</dbReference>
<dbReference type="Pfam" id="PF02463">
    <property type="entry name" value="SMC_N"/>
    <property type="match status" value="1"/>
</dbReference>
<dbReference type="FunFam" id="3.40.50.300:FF:000319">
    <property type="entry name" value="DNA repair protein RecN"/>
    <property type="match status" value="1"/>
</dbReference>
<proteinExistence type="inferred from homology"/>
<evidence type="ECO:0000313" key="13">
    <source>
        <dbReference type="Proteomes" id="UP000774000"/>
    </source>
</evidence>
<accession>A0A939BQT5</accession>
<dbReference type="InterPro" id="IPR003395">
    <property type="entry name" value="RecF/RecN/SMC_N"/>
</dbReference>
<keyword evidence="7 9" id="KW-0234">DNA repair</keyword>
<dbReference type="InterPro" id="IPR004604">
    <property type="entry name" value="DNA_recomb/repair_RecN"/>
</dbReference>
<feature type="domain" description="RecF/RecN/SMC N-terminal" evidence="11">
    <location>
        <begin position="1"/>
        <end position="515"/>
    </location>
</feature>
<dbReference type="GO" id="GO:0006310">
    <property type="term" value="P:DNA recombination"/>
    <property type="evidence" value="ECO:0007669"/>
    <property type="project" value="InterPro"/>
</dbReference>
<evidence type="ECO:0000256" key="8">
    <source>
        <dbReference type="ARBA" id="ARBA00033408"/>
    </source>
</evidence>
<comment type="similarity">
    <text evidence="2 9">Belongs to the RecN family.</text>
</comment>
<dbReference type="CDD" id="cd03241">
    <property type="entry name" value="ABC_RecN"/>
    <property type="match status" value="2"/>
</dbReference>
<keyword evidence="4" id="KW-0547">Nucleotide-binding</keyword>
<dbReference type="EMBL" id="JAFBDQ010000001">
    <property type="protein sequence ID" value="MBM7555246.1"/>
    <property type="molecule type" value="Genomic_DNA"/>
</dbReference>
<evidence type="ECO:0000256" key="5">
    <source>
        <dbReference type="ARBA" id="ARBA00022763"/>
    </source>
</evidence>
<dbReference type="GO" id="GO:0009432">
    <property type="term" value="P:SOS response"/>
    <property type="evidence" value="ECO:0007669"/>
    <property type="project" value="TreeGrafter"/>
</dbReference>
<keyword evidence="6" id="KW-0067">ATP-binding</keyword>
<dbReference type="SUPFAM" id="SSF52540">
    <property type="entry name" value="P-loop containing nucleoside triphosphate hydrolases"/>
    <property type="match status" value="1"/>
</dbReference>
<dbReference type="InterPro" id="IPR027417">
    <property type="entry name" value="P-loop_NTPase"/>
</dbReference>
<dbReference type="Proteomes" id="UP000774000">
    <property type="component" value="Unassembled WGS sequence"/>
</dbReference>